<protein>
    <recommendedName>
        <fullName evidence="7">Pentatricopeptide repeat-containing protein</fullName>
    </recommendedName>
</protein>
<accession>A0ABR2F0Y9</accession>
<comment type="similarity">
    <text evidence="1">Belongs to the PPR family. P subfamily.</text>
</comment>
<dbReference type="InterPro" id="IPR011990">
    <property type="entry name" value="TPR-like_helical_dom_sf"/>
</dbReference>
<name>A0ABR2F0Y9_9ROSI</name>
<organism evidence="5 6">
    <name type="scientific">Hibiscus sabdariffa</name>
    <name type="common">roselle</name>
    <dbReference type="NCBI Taxonomy" id="183260"/>
    <lineage>
        <taxon>Eukaryota</taxon>
        <taxon>Viridiplantae</taxon>
        <taxon>Streptophyta</taxon>
        <taxon>Embryophyta</taxon>
        <taxon>Tracheophyta</taxon>
        <taxon>Spermatophyta</taxon>
        <taxon>Magnoliopsida</taxon>
        <taxon>eudicotyledons</taxon>
        <taxon>Gunneridae</taxon>
        <taxon>Pentapetalae</taxon>
        <taxon>rosids</taxon>
        <taxon>malvids</taxon>
        <taxon>Malvales</taxon>
        <taxon>Malvaceae</taxon>
        <taxon>Malvoideae</taxon>
        <taxon>Hibiscus</taxon>
    </lineage>
</organism>
<evidence type="ECO:0000256" key="2">
    <source>
        <dbReference type="ARBA" id="ARBA00022737"/>
    </source>
</evidence>
<evidence type="ECO:0000256" key="1">
    <source>
        <dbReference type="ARBA" id="ARBA00007626"/>
    </source>
</evidence>
<keyword evidence="6" id="KW-1185">Reference proteome</keyword>
<reference evidence="5 6" key="1">
    <citation type="journal article" date="2024" name="G3 (Bethesda)">
        <title>Genome assembly of Hibiscus sabdariffa L. provides insights into metabolisms of medicinal natural products.</title>
        <authorList>
            <person name="Kim T."/>
        </authorList>
    </citation>
    <scope>NUCLEOTIDE SEQUENCE [LARGE SCALE GENOMIC DNA]</scope>
    <source>
        <strain evidence="5">TK-2024</strain>
        <tissue evidence="5">Old leaves</tissue>
    </source>
</reference>
<dbReference type="Gene3D" id="1.25.40.10">
    <property type="entry name" value="Tetratricopeptide repeat domain"/>
    <property type="match status" value="1"/>
</dbReference>
<dbReference type="EMBL" id="JBBPBM010000009">
    <property type="protein sequence ID" value="KAK8568602.1"/>
    <property type="molecule type" value="Genomic_DNA"/>
</dbReference>
<gene>
    <name evidence="5" type="ORF">V6N12_007150</name>
</gene>
<keyword evidence="2" id="KW-0677">Repeat</keyword>
<dbReference type="Proteomes" id="UP001472677">
    <property type="component" value="Unassembled WGS sequence"/>
</dbReference>
<dbReference type="PANTHER" id="PTHR47941">
    <property type="entry name" value="PENTATRICOPEPTIDE REPEAT-CONTAINING PROTEIN 3, MITOCHONDRIAL"/>
    <property type="match status" value="1"/>
</dbReference>
<feature type="repeat" description="PPR" evidence="3">
    <location>
        <begin position="85"/>
        <end position="119"/>
    </location>
</feature>
<sequence length="127" mass="13980">MRKRCKVLAFSKVESAGLNGRLHSYESSQEGSYGNGHVLSSQSSSVHGFEESGSNNQLRKFVRNGELEEGFKLLEGMVYHGEIPDIIACTSLIRGFCKRGKTRKATRVMEIIEDSGAVPDVLQGWGD</sequence>
<comment type="caution">
    <text evidence="5">The sequence shown here is derived from an EMBL/GenBank/DDBJ whole genome shotgun (WGS) entry which is preliminary data.</text>
</comment>
<dbReference type="Pfam" id="PF01535">
    <property type="entry name" value="PPR"/>
    <property type="match status" value="2"/>
</dbReference>
<evidence type="ECO:0000256" key="3">
    <source>
        <dbReference type="PROSITE-ProRule" id="PRU00708"/>
    </source>
</evidence>
<dbReference type="InterPro" id="IPR002885">
    <property type="entry name" value="PPR_rpt"/>
</dbReference>
<dbReference type="PROSITE" id="PS51375">
    <property type="entry name" value="PPR"/>
    <property type="match status" value="1"/>
</dbReference>
<evidence type="ECO:0008006" key="7">
    <source>
        <dbReference type="Google" id="ProtNLM"/>
    </source>
</evidence>
<evidence type="ECO:0000313" key="5">
    <source>
        <dbReference type="EMBL" id="KAK8568602.1"/>
    </source>
</evidence>
<proteinExistence type="inferred from homology"/>
<feature type="region of interest" description="Disordered" evidence="4">
    <location>
        <begin position="27"/>
        <end position="54"/>
    </location>
</feature>
<dbReference type="NCBIfam" id="TIGR00756">
    <property type="entry name" value="PPR"/>
    <property type="match status" value="1"/>
</dbReference>
<evidence type="ECO:0000313" key="6">
    <source>
        <dbReference type="Proteomes" id="UP001472677"/>
    </source>
</evidence>
<evidence type="ECO:0000256" key="4">
    <source>
        <dbReference type="SAM" id="MobiDB-lite"/>
    </source>
</evidence>